<protein>
    <submittedName>
        <fullName evidence="1">Uncharacterized protein</fullName>
    </submittedName>
</protein>
<evidence type="ECO:0000313" key="1">
    <source>
        <dbReference type="EMBL" id="KAK9237919.1"/>
    </source>
</evidence>
<name>A0ACC3T1X7_LIPKO</name>
<accession>A0ACC3T1X7</accession>
<dbReference type="EMBL" id="MU971362">
    <property type="protein sequence ID" value="KAK9237919.1"/>
    <property type="molecule type" value="Genomic_DNA"/>
</dbReference>
<reference evidence="2" key="1">
    <citation type="journal article" date="2024" name="Front. Bioeng. Biotechnol.">
        <title>Genome-scale model development and genomic sequencing of the oleaginous clade Lipomyces.</title>
        <authorList>
            <person name="Czajka J.J."/>
            <person name="Han Y."/>
            <person name="Kim J."/>
            <person name="Mondo S.J."/>
            <person name="Hofstad B.A."/>
            <person name="Robles A."/>
            <person name="Haridas S."/>
            <person name="Riley R."/>
            <person name="LaButti K."/>
            <person name="Pangilinan J."/>
            <person name="Andreopoulos W."/>
            <person name="Lipzen A."/>
            <person name="Yan J."/>
            <person name="Wang M."/>
            <person name="Ng V."/>
            <person name="Grigoriev I.V."/>
            <person name="Spatafora J.W."/>
            <person name="Magnuson J.K."/>
            <person name="Baker S.E."/>
            <person name="Pomraning K.R."/>
        </authorList>
    </citation>
    <scope>NUCLEOTIDE SEQUENCE [LARGE SCALE GENOMIC DNA]</scope>
    <source>
        <strain evidence="2">CBS 7786</strain>
    </source>
</reference>
<gene>
    <name evidence="1" type="ORF">V1525DRAFT_432242</name>
</gene>
<keyword evidence="2" id="KW-1185">Reference proteome</keyword>
<proteinExistence type="predicted"/>
<comment type="caution">
    <text evidence="1">The sequence shown here is derived from an EMBL/GenBank/DDBJ whole genome shotgun (WGS) entry which is preliminary data.</text>
</comment>
<dbReference type="Proteomes" id="UP001433508">
    <property type="component" value="Unassembled WGS sequence"/>
</dbReference>
<evidence type="ECO:0000313" key="2">
    <source>
        <dbReference type="Proteomes" id="UP001433508"/>
    </source>
</evidence>
<organism evidence="1 2">
    <name type="scientific">Lipomyces kononenkoae</name>
    <name type="common">Yeast</name>
    <dbReference type="NCBI Taxonomy" id="34357"/>
    <lineage>
        <taxon>Eukaryota</taxon>
        <taxon>Fungi</taxon>
        <taxon>Dikarya</taxon>
        <taxon>Ascomycota</taxon>
        <taxon>Saccharomycotina</taxon>
        <taxon>Lipomycetes</taxon>
        <taxon>Lipomycetales</taxon>
        <taxon>Lipomycetaceae</taxon>
        <taxon>Lipomyces</taxon>
    </lineage>
</organism>
<sequence length="81" mass="9589">MLVELAEDKENDFNDFASDMHFAMDLFQEQRGKGNDKFAEKFMAANASIRTLVQEVRTLQNQRTMPRTWAPWKHPATMYYK</sequence>